<keyword evidence="4 10" id="KW-0812">Transmembrane</keyword>
<evidence type="ECO:0000259" key="12">
    <source>
        <dbReference type="PROSITE" id="PS50929"/>
    </source>
</evidence>
<dbReference type="InterPro" id="IPR003439">
    <property type="entry name" value="ABC_transporter-like_ATP-bd"/>
</dbReference>
<feature type="transmembrane region" description="Helical" evidence="10">
    <location>
        <begin position="64"/>
        <end position="88"/>
    </location>
</feature>
<evidence type="ECO:0000256" key="7">
    <source>
        <dbReference type="ARBA" id="ARBA00022989"/>
    </source>
</evidence>
<evidence type="ECO:0000256" key="3">
    <source>
        <dbReference type="ARBA" id="ARBA00022475"/>
    </source>
</evidence>
<feature type="domain" description="ABC transporter" evidence="11">
    <location>
        <begin position="1233"/>
        <end position="1500"/>
    </location>
</feature>
<feature type="transmembrane region" description="Helical" evidence="10">
    <location>
        <begin position="503"/>
        <end position="524"/>
    </location>
</feature>
<evidence type="ECO:0000256" key="2">
    <source>
        <dbReference type="ARBA" id="ARBA00022448"/>
    </source>
</evidence>
<dbReference type="PANTHER" id="PTHR24223">
    <property type="entry name" value="ATP-BINDING CASSETTE SUB-FAMILY C"/>
    <property type="match status" value="1"/>
</dbReference>
<dbReference type="Gene3D" id="3.40.50.300">
    <property type="entry name" value="P-loop containing nucleotide triphosphate hydrolases"/>
    <property type="match status" value="2"/>
</dbReference>
<feature type="region of interest" description="Disordered" evidence="9">
    <location>
        <begin position="847"/>
        <end position="866"/>
    </location>
</feature>
<feature type="transmembrane region" description="Helical" evidence="10">
    <location>
        <begin position="1038"/>
        <end position="1071"/>
    </location>
</feature>
<feature type="transmembrane region" description="Helical" evidence="10">
    <location>
        <begin position="994"/>
        <end position="1018"/>
    </location>
</feature>
<feature type="domain" description="ABC transmembrane type-1" evidence="12">
    <location>
        <begin position="288"/>
        <end position="561"/>
    </location>
</feature>
<evidence type="ECO:0000256" key="6">
    <source>
        <dbReference type="ARBA" id="ARBA00022840"/>
    </source>
</evidence>
<keyword evidence="2" id="KW-0813">Transport</keyword>
<dbReference type="InterPro" id="IPR046797">
    <property type="entry name" value="PDDEXK_12"/>
</dbReference>
<feature type="transmembrane region" description="Helical" evidence="10">
    <location>
        <begin position="33"/>
        <end position="52"/>
    </location>
</feature>
<feature type="domain" description="ABC transporter" evidence="11">
    <location>
        <begin position="623"/>
        <end position="852"/>
    </location>
</feature>
<evidence type="ECO:0000259" key="11">
    <source>
        <dbReference type="PROSITE" id="PS50893"/>
    </source>
</evidence>
<evidence type="ECO:0000256" key="1">
    <source>
        <dbReference type="ARBA" id="ARBA00004651"/>
    </source>
</evidence>
<dbReference type="PANTHER" id="PTHR24223:SF345">
    <property type="entry name" value="ABC MULTIDRUG TRANSPORTER (EUROFUNG)"/>
    <property type="match status" value="1"/>
</dbReference>
<dbReference type="InterPro" id="IPR044726">
    <property type="entry name" value="ABCC_6TM_D2"/>
</dbReference>
<evidence type="ECO:0000256" key="5">
    <source>
        <dbReference type="ARBA" id="ARBA00022741"/>
    </source>
</evidence>
<evidence type="ECO:0000256" key="4">
    <source>
        <dbReference type="ARBA" id="ARBA00022692"/>
    </source>
</evidence>
<dbReference type="PROSITE" id="PS50893">
    <property type="entry name" value="ABC_TRANSPORTER_2"/>
    <property type="match status" value="2"/>
</dbReference>
<dbReference type="SUPFAM" id="SSF90123">
    <property type="entry name" value="ABC transporter transmembrane region"/>
    <property type="match status" value="2"/>
</dbReference>
<dbReference type="PROSITE" id="PS50929">
    <property type="entry name" value="ABC_TM1F"/>
    <property type="match status" value="2"/>
</dbReference>
<feature type="transmembrane region" description="Helical" evidence="10">
    <location>
        <begin position="420"/>
        <end position="442"/>
    </location>
</feature>
<feature type="transmembrane region" description="Helical" evidence="10">
    <location>
        <begin position="320"/>
        <end position="344"/>
    </location>
</feature>
<feature type="transmembrane region" description="Helical" evidence="10">
    <location>
        <begin position="262"/>
        <end position="282"/>
    </location>
</feature>
<evidence type="ECO:0000313" key="14">
    <source>
        <dbReference type="Proteomes" id="UP001498476"/>
    </source>
</evidence>
<feature type="region of interest" description="Disordered" evidence="9">
    <location>
        <begin position="871"/>
        <end position="892"/>
    </location>
</feature>
<evidence type="ECO:0008006" key="15">
    <source>
        <dbReference type="Google" id="ProtNLM"/>
    </source>
</evidence>
<protein>
    <recommendedName>
        <fullName evidence="15">ABC transporter</fullName>
    </recommendedName>
</protein>
<feature type="transmembrane region" description="Helical" evidence="10">
    <location>
        <begin position="1131"/>
        <end position="1157"/>
    </location>
</feature>
<dbReference type="InterPro" id="IPR011527">
    <property type="entry name" value="ABC1_TM_dom"/>
</dbReference>
<feature type="transmembrane region" description="Helical" evidence="10">
    <location>
        <begin position="911"/>
        <end position="934"/>
    </location>
</feature>
<keyword evidence="8 10" id="KW-0472">Membrane</keyword>
<feature type="transmembrane region" description="Helical" evidence="10">
    <location>
        <begin position="100"/>
        <end position="120"/>
    </location>
</feature>
<reference evidence="13 14" key="1">
    <citation type="journal article" date="2025" name="Microbiol. Resour. Announc.">
        <title>Draft genome sequences for Neonectria magnoliae and Neonectria punicea, canker pathogens of Liriodendron tulipifera and Acer saccharum in West Virginia.</title>
        <authorList>
            <person name="Petronek H.M."/>
            <person name="Kasson M.T."/>
            <person name="Metheny A.M."/>
            <person name="Stauder C.M."/>
            <person name="Lovett B."/>
            <person name="Lynch S.C."/>
            <person name="Garnas J.R."/>
            <person name="Kasson L.R."/>
            <person name="Stajich J.E."/>
        </authorList>
    </citation>
    <scope>NUCLEOTIDE SEQUENCE [LARGE SCALE GENOMIC DNA]</scope>
    <source>
        <strain evidence="13 14">NRRL 64653</strain>
    </source>
</reference>
<comment type="caution">
    <text evidence="13">The sequence shown here is derived from an EMBL/GenBank/DDBJ whole genome shotgun (WGS) entry which is preliminary data.</text>
</comment>
<keyword evidence="6" id="KW-0067">ATP-binding</keyword>
<keyword evidence="14" id="KW-1185">Reference proteome</keyword>
<dbReference type="Pfam" id="PF24357">
    <property type="entry name" value="TMD0_ABC"/>
    <property type="match status" value="1"/>
</dbReference>
<dbReference type="Pfam" id="PF00664">
    <property type="entry name" value="ABC_membrane"/>
    <property type="match status" value="1"/>
</dbReference>
<dbReference type="InterPro" id="IPR003593">
    <property type="entry name" value="AAA+_ATPase"/>
</dbReference>
<sequence length="1556" mass="168657">MASSTLCLNDDSLGPIVRGCRGDFDFTVKFERIFLSIVPAGVFVALSLVRLVTLLPKPRIVRDVAFGLVKLTVLVAFAALQFSLLAIISRFHHGPVQGLSIAATSSSLVAGLAMIALSWAEHTASPRPSTTLKGYLVLTLIFDIAQARTLWLEAVGPPWFAPLFTASVATKGLSLIVEAQHKTRWLLWDIQEHSPEEWCGIFGLALYSWLHRLFVMGYKTLLSIDNLYALDKDLSAEAAKQLEPTTSFWGPKSRSRSRSTTLGSGLGLAWVMAKLLAVPFLLPVAPRVALMGFSFAQPFFIRALLEYLQHPEEASAASTGHGLICAGTLIYLGISLSSALYSYYQLRAICMLRSCLGTAVYKKTTEATPATGVEGDTAIASITLMSTDVERVARGLLNIHEFWACTLELGLGLWLLQRQLGAAFLAAVITLVACGVVMGCMCRHGGTQQRLWMSSIQHRVGLTATVLANMKSLKMSGVADCIMDLIQPLRIGELAAGRRWRTFLVLTASLAHVPSTLTPVAAFAFTPGRLGVAATFTALSYLVLLSGPLTRLCQALPSLQSAIACLGRIQYALAAESRQDLRKFVPLLESELKLSAEPPHLPGGGLVEKQLNQSTRPKLDVAVSIVGGSFGWTPEKMALSNITGTIPAGKITMITGPVASGKSTFCKALLGEVPIAHGDVLVSSSYTKVGFCDQTPFLLNTTLKENIVGYSQFDSLRYNEALEATGLNVDVELFPDGHNAKAGSNGIMLSGGQKQRVSLARALYLKSNLLIIDDIFGSLDAGTAEAVFQKVLGPNGIVRKRGATAVLCTNSVRHLSLADHLIVLGTDGTVVSEGSFQEIRDGCSWLDEEGQKPWPSRSRSPSMDRRQDIWSAEMEEEEPSASRRQTRNSRELERSCNTARQLGDFKVYRHYFGQTSVLSILLFLLAGLFFGTTANFSTVWVRYWSEDALNRTRAFYLGIYALLRGLELASFAGGAAVVLIIIVTHAGARLHEAALSTVVMAPLTFFTSTDLGSVVNLFSQDMTVIDGELPLSLANICLSGFEVVGMAVVIALASPYIATGYPLLLVILYGVQKLYLRTSRQLRLLDLEAKGPLYSHFLDTITGLPTIRASGWAKDHISHNSRLLNASQRPAYLLAMVQQWLALTLRIIVTVVAAVTITLATQLTISPGFAGASLVTLMSFSGTMTRVMESYTQLETSLGAVSRLKTFGDEVTSEALLDEDIVPPEDWPQAGAIEIKDVSASYLRADDDVSGSASPALKNLTLSIQPGERVAICGRTGSGKSSIVLLLLRLLNPLVQCSQNMSIDGLPLHRIDRAALRRRVITVSQDLVFLPPGSTVRANLDPFDAASDDDCIAVLEAVRLNLLARGGPEGPERPEGSSNGLRQRMSAESLSAGQQRLFALARAVLRSRVRAKAVGGGVGGGVLLLDEINFAADEETEKMIRDIIKVEFADYTVIMVSHQLRMVMELCQRVIVLENGVVAETGDPRQLIRHRLKKAGDCYSINHGTYQPRRYRPIAISIETKTPDGSGQEAKTQVSVWAAAYMDRRRWLALSARTTL</sequence>
<evidence type="ECO:0000256" key="8">
    <source>
        <dbReference type="ARBA" id="ARBA00023136"/>
    </source>
</evidence>
<name>A0ABR1GKF9_9HYPO</name>
<dbReference type="CDD" id="cd18580">
    <property type="entry name" value="ABC_6TM_ABCC_D2"/>
    <property type="match status" value="1"/>
</dbReference>
<evidence type="ECO:0000256" key="9">
    <source>
        <dbReference type="SAM" id="MobiDB-lite"/>
    </source>
</evidence>
<dbReference type="InterPro" id="IPR050173">
    <property type="entry name" value="ABC_transporter_C-like"/>
</dbReference>
<keyword evidence="3" id="KW-1003">Cell membrane</keyword>
<dbReference type="SUPFAM" id="SSF52540">
    <property type="entry name" value="P-loop containing nucleoside triphosphate hydrolases"/>
    <property type="match status" value="2"/>
</dbReference>
<feature type="domain" description="ABC transmembrane type-1" evidence="12">
    <location>
        <begin position="917"/>
        <end position="1196"/>
    </location>
</feature>
<keyword evidence="5" id="KW-0547">Nucleotide-binding</keyword>
<dbReference type="Pfam" id="PF20516">
    <property type="entry name" value="PDDEXK_12"/>
    <property type="match status" value="1"/>
</dbReference>
<evidence type="ECO:0000313" key="13">
    <source>
        <dbReference type="EMBL" id="KAK7398601.1"/>
    </source>
</evidence>
<gene>
    <name evidence="13" type="ORF">QQX98_012010</name>
</gene>
<dbReference type="InterPro" id="IPR056227">
    <property type="entry name" value="TMD0_ABC"/>
</dbReference>
<dbReference type="PROSITE" id="PS00211">
    <property type="entry name" value="ABC_TRANSPORTER_1"/>
    <property type="match status" value="2"/>
</dbReference>
<dbReference type="Proteomes" id="UP001498476">
    <property type="component" value="Unassembled WGS sequence"/>
</dbReference>
<accession>A0ABR1GKF9</accession>
<feature type="transmembrane region" description="Helical" evidence="10">
    <location>
        <begin position="954"/>
        <end position="982"/>
    </location>
</feature>
<organism evidence="13 14">
    <name type="scientific">Neonectria punicea</name>
    <dbReference type="NCBI Taxonomy" id="979145"/>
    <lineage>
        <taxon>Eukaryota</taxon>
        <taxon>Fungi</taxon>
        <taxon>Dikarya</taxon>
        <taxon>Ascomycota</taxon>
        <taxon>Pezizomycotina</taxon>
        <taxon>Sordariomycetes</taxon>
        <taxon>Hypocreomycetidae</taxon>
        <taxon>Hypocreales</taxon>
        <taxon>Nectriaceae</taxon>
        <taxon>Neonectria</taxon>
    </lineage>
</organism>
<dbReference type="EMBL" id="JAZAVJ010000322">
    <property type="protein sequence ID" value="KAK7398601.1"/>
    <property type="molecule type" value="Genomic_DNA"/>
</dbReference>
<proteinExistence type="predicted"/>
<dbReference type="InterPro" id="IPR017871">
    <property type="entry name" value="ABC_transporter-like_CS"/>
</dbReference>
<keyword evidence="7 10" id="KW-1133">Transmembrane helix</keyword>
<evidence type="ECO:0000256" key="10">
    <source>
        <dbReference type="SAM" id="Phobius"/>
    </source>
</evidence>
<dbReference type="Gene3D" id="1.20.1560.10">
    <property type="entry name" value="ABC transporter type 1, transmembrane domain"/>
    <property type="match status" value="2"/>
</dbReference>
<dbReference type="SMART" id="SM00382">
    <property type="entry name" value="AAA"/>
    <property type="match status" value="2"/>
</dbReference>
<comment type="subcellular location">
    <subcellularLocation>
        <location evidence="1">Cell membrane</location>
        <topology evidence="1">Multi-pass membrane protein</topology>
    </subcellularLocation>
</comment>
<dbReference type="InterPro" id="IPR027417">
    <property type="entry name" value="P-loop_NTPase"/>
</dbReference>
<dbReference type="Pfam" id="PF00005">
    <property type="entry name" value="ABC_tran"/>
    <property type="match status" value="2"/>
</dbReference>
<dbReference type="InterPro" id="IPR036640">
    <property type="entry name" value="ABC1_TM_sf"/>
</dbReference>